<dbReference type="PANTHER" id="PTHR22726:SF1">
    <property type="entry name" value="METALLOENDOPEPTIDASE OMA1, MITOCHONDRIAL"/>
    <property type="match status" value="1"/>
</dbReference>
<evidence type="ECO:0000256" key="8">
    <source>
        <dbReference type="SAM" id="SignalP"/>
    </source>
</evidence>
<comment type="cofactor">
    <cofactor evidence="1">
        <name>Zn(2+)</name>
        <dbReference type="ChEBI" id="CHEBI:29105"/>
    </cofactor>
</comment>
<dbReference type="GO" id="GO:0016020">
    <property type="term" value="C:membrane"/>
    <property type="evidence" value="ECO:0007669"/>
    <property type="project" value="TreeGrafter"/>
</dbReference>
<dbReference type="InterPro" id="IPR018392">
    <property type="entry name" value="LysM"/>
</dbReference>
<feature type="domain" description="LysM" evidence="9">
    <location>
        <begin position="435"/>
        <end position="482"/>
    </location>
</feature>
<dbReference type="GO" id="GO:0051603">
    <property type="term" value="P:proteolysis involved in protein catabolic process"/>
    <property type="evidence" value="ECO:0007669"/>
    <property type="project" value="TreeGrafter"/>
</dbReference>
<dbReference type="GO" id="GO:0004222">
    <property type="term" value="F:metalloendopeptidase activity"/>
    <property type="evidence" value="ECO:0007669"/>
    <property type="project" value="InterPro"/>
</dbReference>
<gene>
    <name evidence="10" type="ORF">AVDCRST_MAG09-1942</name>
</gene>
<keyword evidence="2 10" id="KW-0645">Protease</keyword>
<keyword evidence="5" id="KW-0862">Zinc</keyword>
<reference evidence="10" key="1">
    <citation type="submission" date="2020-02" db="EMBL/GenBank/DDBJ databases">
        <authorList>
            <person name="Meier V. D."/>
        </authorList>
    </citation>
    <scope>NUCLEOTIDE SEQUENCE</scope>
    <source>
        <strain evidence="10">AVDCRST_MAG09</strain>
    </source>
</reference>
<dbReference type="PROSITE" id="PS51782">
    <property type="entry name" value="LYSM"/>
    <property type="match status" value="1"/>
</dbReference>
<dbReference type="CDD" id="cd00118">
    <property type="entry name" value="LysM"/>
    <property type="match status" value="1"/>
</dbReference>
<keyword evidence="3" id="KW-0479">Metal-binding</keyword>
<dbReference type="GO" id="GO:0046872">
    <property type="term" value="F:metal ion binding"/>
    <property type="evidence" value="ECO:0007669"/>
    <property type="project" value="UniProtKB-KW"/>
</dbReference>
<proteinExistence type="predicted"/>
<feature type="chain" id="PRO_5027004465" evidence="8">
    <location>
        <begin position="19"/>
        <end position="490"/>
    </location>
</feature>
<organism evidence="10">
    <name type="scientific">uncultured Sphingomonas sp</name>
    <dbReference type="NCBI Taxonomy" id="158754"/>
    <lineage>
        <taxon>Bacteria</taxon>
        <taxon>Pseudomonadati</taxon>
        <taxon>Pseudomonadota</taxon>
        <taxon>Alphaproteobacteria</taxon>
        <taxon>Sphingomonadales</taxon>
        <taxon>Sphingomonadaceae</taxon>
        <taxon>Sphingomonas</taxon>
        <taxon>environmental samples</taxon>
    </lineage>
</organism>
<feature type="compositionally biased region" description="Polar residues" evidence="7">
    <location>
        <begin position="223"/>
        <end position="241"/>
    </location>
</feature>
<evidence type="ECO:0000256" key="5">
    <source>
        <dbReference type="ARBA" id="ARBA00022833"/>
    </source>
</evidence>
<evidence type="ECO:0000256" key="7">
    <source>
        <dbReference type="SAM" id="MobiDB-lite"/>
    </source>
</evidence>
<evidence type="ECO:0000256" key="3">
    <source>
        <dbReference type="ARBA" id="ARBA00022723"/>
    </source>
</evidence>
<accession>A0A6J4T911</accession>
<evidence type="ECO:0000259" key="9">
    <source>
        <dbReference type="PROSITE" id="PS51782"/>
    </source>
</evidence>
<evidence type="ECO:0000256" key="4">
    <source>
        <dbReference type="ARBA" id="ARBA00022801"/>
    </source>
</evidence>
<dbReference type="InterPro" id="IPR051156">
    <property type="entry name" value="Mito/Outer_Membr_Metalloprot"/>
</dbReference>
<dbReference type="AlphaFoldDB" id="A0A6J4T911"/>
<dbReference type="Gene3D" id="3.10.350.10">
    <property type="entry name" value="LysM domain"/>
    <property type="match status" value="1"/>
</dbReference>
<keyword evidence="4" id="KW-0378">Hydrolase</keyword>
<dbReference type="Gene3D" id="3.30.2010.10">
    <property type="entry name" value="Metalloproteases ('zincins'), catalytic domain"/>
    <property type="match status" value="1"/>
</dbReference>
<feature type="signal peptide" evidence="8">
    <location>
        <begin position="1"/>
        <end position="18"/>
    </location>
</feature>
<feature type="region of interest" description="Disordered" evidence="7">
    <location>
        <begin position="223"/>
        <end position="244"/>
    </location>
</feature>
<dbReference type="InterPro" id="IPR036779">
    <property type="entry name" value="LysM_dom_sf"/>
</dbReference>
<name>A0A6J4T911_9SPHN</name>
<dbReference type="CDD" id="cd07324">
    <property type="entry name" value="M48C_Oma1-like"/>
    <property type="match status" value="1"/>
</dbReference>
<evidence type="ECO:0000256" key="1">
    <source>
        <dbReference type="ARBA" id="ARBA00001947"/>
    </source>
</evidence>
<dbReference type="EMBL" id="CADCVZ010000046">
    <property type="protein sequence ID" value="CAA9516574.1"/>
    <property type="molecule type" value="Genomic_DNA"/>
</dbReference>
<keyword evidence="6" id="KW-0482">Metalloprotease</keyword>
<dbReference type="Pfam" id="PF01435">
    <property type="entry name" value="Peptidase_M48"/>
    <property type="match status" value="1"/>
</dbReference>
<evidence type="ECO:0000313" key="10">
    <source>
        <dbReference type="EMBL" id="CAA9516574.1"/>
    </source>
</evidence>
<dbReference type="InterPro" id="IPR001915">
    <property type="entry name" value="Peptidase_M48"/>
</dbReference>
<evidence type="ECO:0000256" key="6">
    <source>
        <dbReference type="ARBA" id="ARBA00023049"/>
    </source>
</evidence>
<sequence>MFMRNTFLLLSAAATAMAPGMAAAQSAYRNLSPRYVQEAQQQHTELVAEFGGAETGSRAAYVDQIGRRMAAQSGVNPGAFRFTTLNSAVENAFAVPGGYIYITRQLMSIMNDEAELAFVTGHEVGHVAANHAQARQSASRTNAIGGILGAILGSVIGGGIGSALGNMLQTSSQLRTLSFSRNQEYDADRLGIGYLTRAGYDPAASATMLAALARSSALESRVQGQDNRSTPEWAQTHPNSENRVRQAAGMSQQTGRAGQGVRNREAFLNQLDGVVVDDDPAQGIIDGRTFTHPDLRLQFTVPVGYLMQNGTDAVTISGSAGKAQFSTARFNGNLDSYIAGVLQSLTGGRVPIQVLDRNRTTINGIPASYVVARANTSSGAVDVSVFAYAFGRSQAYHFVALTQGGRGVGQFAPMVNSLRRISPAEAANIRPRVINVVTVRPGETVQSLASRMAYRDFRVERFLSLNGLSGNARLVPGQRLKLVVHGSRAR</sequence>
<dbReference type="Pfam" id="PF01476">
    <property type="entry name" value="LysM"/>
    <property type="match status" value="1"/>
</dbReference>
<evidence type="ECO:0000256" key="2">
    <source>
        <dbReference type="ARBA" id="ARBA00022670"/>
    </source>
</evidence>
<protein>
    <submittedName>
        <fullName evidence="10">Zn-dependent protease</fullName>
    </submittedName>
</protein>
<keyword evidence="8" id="KW-0732">Signal</keyword>
<dbReference type="PANTHER" id="PTHR22726">
    <property type="entry name" value="METALLOENDOPEPTIDASE OMA1"/>
    <property type="match status" value="1"/>
</dbReference>